<dbReference type="PANTHER" id="PTHR24559:SF444">
    <property type="entry name" value="REVERSE TRANSCRIPTASE DOMAIN-CONTAINING PROTEIN"/>
    <property type="match status" value="1"/>
</dbReference>
<dbReference type="InterPro" id="IPR043502">
    <property type="entry name" value="DNA/RNA_pol_sf"/>
</dbReference>
<keyword evidence="3" id="KW-1185">Reference proteome</keyword>
<name>A0AAD8KW32_TARER</name>
<sequence length="703" mass="79186">MQIQGASDQLRISGFSHGVRNAQLVEKLHEDLPQTMEVLMDRARVFVKGKATCSNMTGSSFRSNNNRGAVAHNFVIRRQQWGGGQRAQSGTKPVSTNMVRYTGQHPRFIQYTELSKTPRQILATEGVIFPTPVKQRPTANKNSHKFCEYHRDKGHDTDECWILKQEIEKAVKTGRLNHLVKAIKDGKGEPGVHKVIGMVQAAECSFEKNVKRAGSNIERWMYQEICFPAIGPEEVHDGPIIVSAVMAGHQVRRIYVDNGSALEIMYYQCFQQLDEEIQQLLLPVNAPLQSFSGEMVRPVGQLTLMVTMGYGQLVRTLPMTFLVVKACSVHNIILGRSGIRALGAVASTVHGAIKFPTPKGLVTLMTESMVHVAEVRHSDGGLKGSFSGEIKKEASEQWVINDCFSGQKIEVGTDLSEEIKLKLWDLLTNSLDVFAWQPSDMKGVPRKYAEHKLKVYDSRRPVQQKKRSMGAERSKAVMTEIRKLVEADILRPVQYQTWVANPDMVKKSDNSWRMCIDFKDLNNACPKDCYPLPDIDERVEAVARFKFKCFLDAYKGYHQIQMCKEDEDKTAFVTKEGLFCYTKMSFGLKNAGATYQKLMDETFQPQYGRNLEAYVDDVVIKSDSEEQMIEDIKETFGRLREIQMRLNPKKCSFGMKSGKFLGMMIDSDGIGVNPSKVEAVLKMVAPSSVKDIMVLNGRLVAIQ</sequence>
<dbReference type="InterPro" id="IPR043128">
    <property type="entry name" value="Rev_trsase/Diguanyl_cyclase"/>
</dbReference>
<dbReference type="InterPro" id="IPR000477">
    <property type="entry name" value="RT_dom"/>
</dbReference>
<accession>A0AAD8KW32</accession>
<dbReference type="CDD" id="cd01647">
    <property type="entry name" value="RT_LTR"/>
    <property type="match status" value="1"/>
</dbReference>
<dbReference type="SUPFAM" id="SSF56672">
    <property type="entry name" value="DNA/RNA polymerases"/>
    <property type="match status" value="1"/>
</dbReference>
<dbReference type="Gene3D" id="3.10.10.10">
    <property type="entry name" value="HIV Type 1 Reverse Transcriptase, subunit A, domain 1"/>
    <property type="match status" value="1"/>
</dbReference>
<organism evidence="2 3">
    <name type="scientific">Tagetes erecta</name>
    <name type="common">African marigold</name>
    <dbReference type="NCBI Taxonomy" id="13708"/>
    <lineage>
        <taxon>Eukaryota</taxon>
        <taxon>Viridiplantae</taxon>
        <taxon>Streptophyta</taxon>
        <taxon>Embryophyta</taxon>
        <taxon>Tracheophyta</taxon>
        <taxon>Spermatophyta</taxon>
        <taxon>Magnoliopsida</taxon>
        <taxon>eudicotyledons</taxon>
        <taxon>Gunneridae</taxon>
        <taxon>Pentapetalae</taxon>
        <taxon>asterids</taxon>
        <taxon>campanulids</taxon>
        <taxon>Asterales</taxon>
        <taxon>Asteraceae</taxon>
        <taxon>Asteroideae</taxon>
        <taxon>Heliantheae alliance</taxon>
        <taxon>Tageteae</taxon>
        <taxon>Tagetes</taxon>
    </lineage>
</organism>
<evidence type="ECO:0000259" key="1">
    <source>
        <dbReference type="Pfam" id="PF00078"/>
    </source>
</evidence>
<dbReference type="PANTHER" id="PTHR24559">
    <property type="entry name" value="TRANSPOSON TY3-I GAG-POL POLYPROTEIN"/>
    <property type="match status" value="1"/>
</dbReference>
<dbReference type="Pfam" id="PF00078">
    <property type="entry name" value="RVT_1"/>
    <property type="match status" value="1"/>
</dbReference>
<feature type="domain" description="Reverse transcriptase" evidence="1">
    <location>
        <begin position="505"/>
        <end position="665"/>
    </location>
</feature>
<comment type="caution">
    <text evidence="2">The sequence shown here is derived from an EMBL/GenBank/DDBJ whole genome shotgun (WGS) entry which is preliminary data.</text>
</comment>
<protein>
    <recommendedName>
        <fullName evidence="1">Reverse transcriptase domain-containing protein</fullName>
    </recommendedName>
</protein>
<dbReference type="EMBL" id="JAUHHV010000004">
    <property type="protein sequence ID" value="KAK1426835.1"/>
    <property type="molecule type" value="Genomic_DNA"/>
</dbReference>
<reference evidence="2" key="1">
    <citation type="journal article" date="2023" name="bioRxiv">
        <title>Improved chromosome-level genome assembly for marigold (Tagetes erecta).</title>
        <authorList>
            <person name="Jiang F."/>
            <person name="Yuan L."/>
            <person name="Wang S."/>
            <person name="Wang H."/>
            <person name="Xu D."/>
            <person name="Wang A."/>
            <person name="Fan W."/>
        </authorList>
    </citation>
    <scope>NUCLEOTIDE SEQUENCE</scope>
    <source>
        <strain evidence="2">WSJ</strain>
        <tissue evidence="2">Leaf</tissue>
    </source>
</reference>
<evidence type="ECO:0000313" key="3">
    <source>
        <dbReference type="Proteomes" id="UP001229421"/>
    </source>
</evidence>
<dbReference type="AlphaFoldDB" id="A0AAD8KW32"/>
<dbReference type="Gene3D" id="3.30.70.270">
    <property type="match status" value="1"/>
</dbReference>
<dbReference type="Proteomes" id="UP001229421">
    <property type="component" value="Unassembled WGS sequence"/>
</dbReference>
<dbReference type="InterPro" id="IPR053134">
    <property type="entry name" value="RNA-dir_DNA_polymerase"/>
</dbReference>
<proteinExistence type="predicted"/>
<gene>
    <name evidence="2" type="ORF">QVD17_15515</name>
</gene>
<evidence type="ECO:0000313" key="2">
    <source>
        <dbReference type="EMBL" id="KAK1426835.1"/>
    </source>
</evidence>